<evidence type="ECO:0000313" key="3">
    <source>
        <dbReference type="EMBL" id="AOX04424.1"/>
    </source>
</evidence>
<feature type="compositionally biased region" description="Basic residues" evidence="1">
    <location>
        <begin position="553"/>
        <end position="577"/>
    </location>
</feature>
<evidence type="ECO:0008006" key="5">
    <source>
        <dbReference type="Google" id="ProtNLM"/>
    </source>
</evidence>
<feature type="transmembrane region" description="Helical" evidence="2">
    <location>
        <begin position="89"/>
        <end position="107"/>
    </location>
</feature>
<evidence type="ECO:0000313" key="4">
    <source>
        <dbReference type="Proteomes" id="UP000177870"/>
    </source>
</evidence>
<protein>
    <recommendedName>
        <fullName evidence="5">Bacterial cell division membrane protein</fullName>
    </recommendedName>
</protein>
<proteinExistence type="predicted"/>
<dbReference type="InterPro" id="IPR049753">
    <property type="entry name" value="EPS_HpsL-like"/>
</dbReference>
<name>A0A1D8U3T5_9CYAN</name>
<feature type="transmembrane region" description="Helical" evidence="2">
    <location>
        <begin position="321"/>
        <end position="338"/>
    </location>
</feature>
<sequence length="587" mass="64720">MVKGRSKSKASKKGKTPSETTTLNLKQQLAQKRRAQRERREVIQIITMTAAFGAIIGVLLALVVDPKAGAAAVAGLPCLVLSYKYPRKALWAFLIYMPFSGTIIYSIGNSPLLQLAKDGIYIPALIGLIQECKQQRKPIIVAKSLMVPLGILCASSLLTLLFANGAQQLLPPCSDLPGMRRGVTCDDGQPILMGILGLKVFLGYIPLIFCAYYLIRSKKELLFLSRMFTVLAIICCSLAFIQYMMLKTGRCAGTQFREGAALFKASLDARCFVGGSLLYSPQVGQIRLPGTFVAPWQWGWFLISNAFFTFATAFSDPSARWRSVGLGAMASVFVLAVVSGQRIALALVPTVTLILLVLTGQVTNLKRFLPILGGLGLLLGIAATAFPEVVQERIDSFIGRWQAAPADDFILHQFAFTWHRLRGSLIGLGLGRATNSARVFGKTSLVETWFPKVMHEVGPLGLLAFLIFVTGITVLTFKAYRSVKNKDLRSIGASYWVLILFISYQTYYYPLDVDPVAIYYWLMTGVILKLPEINRQEQEELQKLEAEQTNDPKRKKKRGIKTSKKGTGKRQKGKGKRQTVFSTGLHG</sequence>
<evidence type="ECO:0000256" key="1">
    <source>
        <dbReference type="SAM" id="MobiDB-lite"/>
    </source>
</evidence>
<feature type="transmembrane region" description="Helical" evidence="2">
    <location>
        <begin position="460"/>
        <end position="480"/>
    </location>
</feature>
<reference evidence="4" key="1">
    <citation type="submission" date="2016-10" db="EMBL/GenBank/DDBJ databases">
        <title>Comparative genomics uncovers the prolific and rare metabolic potential of the cyanobacterial genus Moorea.</title>
        <authorList>
            <person name="Leao T."/>
            <person name="Castelao G."/>
            <person name="Korobeynikov A."/>
            <person name="Monroe E.A."/>
            <person name="Podell S."/>
            <person name="Glukhov E."/>
            <person name="Allen E."/>
            <person name="Gerwick W.H."/>
            <person name="Gerwick L."/>
        </authorList>
    </citation>
    <scope>NUCLEOTIDE SEQUENCE [LARGE SCALE GENOMIC DNA]</scope>
    <source>
        <strain evidence="4">PAL-8-15-08-1</strain>
    </source>
</reference>
<dbReference type="EMBL" id="CP017599">
    <property type="protein sequence ID" value="AOX04424.1"/>
    <property type="molecule type" value="Genomic_DNA"/>
</dbReference>
<feature type="transmembrane region" description="Helical" evidence="2">
    <location>
        <begin position="344"/>
        <end position="361"/>
    </location>
</feature>
<organism evidence="3 4">
    <name type="scientific">Moorena producens PAL-8-15-08-1</name>
    <dbReference type="NCBI Taxonomy" id="1458985"/>
    <lineage>
        <taxon>Bacteria</taxon>
        <taxon>Bacillati</taxon>
        <taxon>Cyanobacteriota</taxon>
        <taxon>Cyanophyceae</taxon>
        <taxon>Coleofasciculales</taxon>
        <taxon>Coleofasciculaceae</taxon>
        <taxon>Moorena</taxon>
    </lineage>
</organism>
<keyword evidence="2" id="KW-1133">Transmembrane helix</keyword>
<feature type="transmembrane region" description="Helical" evidence="2">
    <location>
        <begin position="492"/>
        <end position="510"/>
    </location>
</feature>
<feature type="region of interest" description="Disordered" evidence="1">
    <location>
        <begin position="541"/>
        <end position="587"/>
    </location>
</feature>
<dbReference type="RefSeq" id="WP_070396783.1">
    <property type="nucleotide sequence ID" value="NZ_CP017599.1"/>
</dbReference>
<keyword evidence="2" id="KW-0812">Transmembrane</keyword>
<feature type="compositionally biased region" description="Basic residues" evidence="1">
    <location>
        <begin position="1"/>
        <end position="15"/>
    </location>
</feature>
<feature type="transmembrane region" description="Helical" evidence="2">
    <location>
        <begin position="42"/>
        <end position="64"/>
    </location>
</feature>
<feature type="transmembrane region" description="Helical" evidence="2">
    <location>
        <begin position="145"/>
        <end position="170"/>
    </location>
</feature>
<feature type="transmembrane region" description="Helical" evidence="2">
    <location>
        <begin position="368"/>
        <end position="386"/>
    </location>
</feature>
<accession>A0A1D8U3T5</accession>
<feature type="transmembrane region" description="Helical" evidence="2">
    <location>
        <begin position="297"/>
        <end position="314"/>
    </location>
</feature>
<dbReference type="NCBIfam" id="NF038300">
    <property type="entry name" value="EPS_HpsL"/>
    <property type="match status" value="1"/>
</dbReference>
<keyword evidence="2" id="KW-0472">Membrane</keyword>
<evidence type="ECO:0000256" key="2">
    <source>
        <dbReference type="SAM" id="Phobius"/>
    </source>
</evidence>
<dbReference type="STRING" id="1458985.BJP34_20575"/>
<dbReference type="Proteomes" id="UP000177870">
    <property type="component" value="Chromosome"/>
</dbReference>
<dbReference type="AlphaFoldDB" id="A0A1D8U3T5"/>
<dbReference type="OrthoDB" id="524903at2"/>
<dbReference type="KEGG" id="mpro:BJP34_20575"/>
<feature type="transmembrane region" description="Helical" evidence="2">
    <location>
        <begin position="190"/>
        <end position="215"/>
    </location>
</feature>
<gene>
    <name evidence="3" type="ORF">BJP34_20575</name>
</gene>
<feature type="transmembrane region" description="Helical" evidence="2">
    <location>
        <begin position="227"/>
        <end position="246"/>
    </location>
</feature>
<feature type="region of interest" description="Disordered" evidence="1">
    <location>
        <begin position="1"/>
        <end position="26"/>
    </location>
</feature>
<feature type="compositionally biased region" description="Basic and acidic residues" evidence="1">
    <location>
        <begin position="541"/>
        <end position="552"/>
    </location>
</feature>